<evidence type="ECO:0000313" key="3">
    <source>
        <dbReference type="Proteomes" id="UP000215914"/>
    </source>
</evidence>
<gene>
    <name evidence="2" type="ORF">HannXRQ_Chr01g0004041</name>
</gene>
<dbReference type="InterPro" id="IPR046852">
    <property type="entry name" value="Neurobeachin_a-sol"/>
</dbReference>
<dbReference type="Proteomes" id="UP000215914">
    <property type="component" value="Chromosome 1"/>
</dbReference>
<accession>A0A251VKH2</accession>
<reference evidence="3" key="1">
    <citation type="journal article" date="2017" name="Nature">
        <title>The sunflower genome provides insights into oil metabolism, flowering and Asterid evolution.</title>
        <authorList>
            <person name="Badouin H."/>
            <person name="Gouzy J."/>
            <person name="Grassa C.J."/>
            <person name="Murat F."/>
            <person name="Staton S.E."/>
            <person name="Cottret L."/>
            <person name="Lelandais-Briere C."/>
            <person name="Owens G.L."/>
            <person name="Carrere S."/>
            <person name="Mayjonade B."/>
            <person name="Legrand L."/>
            <person name="Gill N."/>
            <person name="Kane N.C."/>
            <person name="Bowers J.E."/>
            <person name="Hubner S."/>
            <person name="Bellec A."/>
            <person name="Berard A."/>
            <person name="Berges H."/>
            <person name="Blanchet N."/>
            <person name="Boniface M.C."/>
            <person name="Brunel D."/>
            <person name="Catrice O."/>
            <person name="Chaidir N."/>
            <person name="Claudel C."/>
            <person name="Donnadieu C."/>
            <person name="Faraut T."/>
            <person name="Fievet G."/>
            <person name="Helmstetter N."/>
            <person name="King M."/>
            <person name="Knapp S.J."/>
            <person name="Lai Z."/>
            <person name="Le Paslier M.C."/>
            <person name="Lippi Y."/>
            <person name="Lorenzon L."/>
            <person name="Mandel J.R."/>
            <person name="Marage G."/>
            <person name="Marchand G."/>
            <person name="Marquand E."/>
            <person name="Bret-Mestries E."/>
            <person name="Morien E."/>
            <person name="Nambeesan S."/>
            <person name="Nguyen T."/>
            <person name="Pegot-Espagnet P."/>
            <person name="Pouilly N."/>
            <person name="Raftis F."/>
            <person name="Sallet E."/>
            <person name="Schiex T."/>
            <person name="Thomas J."/>
            <person name="Vandecasteele C."/>
            <person name="Vares D."/>
            <person name="Vear F."/>
            <person name="Vautrin S."/>
            <person name="Crespi M."/>
            <person name="Mangin B."/>
            <person name="Burke J.M."/>
            <person name="Salse J."/>
            <person name="Munos S."/>
            <person name="Vincourt P."/>
            <person name="Rieseberg L.H."/>
            <person name="Langlade N.B."/>
        </authorList>
    </citation>
    <scope>NUCLEOTIDE SEQUENCE [LARGE SCALE GENOMIC DNA]</scope>
    <source>
        <strain evidence="3">cv. SF193</strain>
    </source>
</reference>
<protein>
    <recommendedName>
        <fullName evidence="1">Neurobeachin alpha-solenoid region domain-containing protein</fullName>
    </recommendedName>
</protein>
<sequence length="54" mass="6091">MVRPNAGLLTALLDMLVDGKFDLKKSPVFRIRIRFKNVSCIGGSDSKRQFEKHG</sequence>
<dbReference type="EMBL" id="CM007890">
    <property type="protein sequence ID" value="OTG36115.1"/>
    <property type="molecule type" value="Genomic_DNA"/>
</dbReference>
<proteinExistence type="predicted"/>
<dbReference type="InParanoid" id="A0A251VKH2"/>
<feature type="domain" description="Neurobeachin alpha-solenoid region" evidence="1">
    <location>
        <begin position="2"/>
        <end position="29"/>
    </location>
</feature>
<evidence type="ECO:0000313" key="2">
    <source>
        <dbReference type="EMBL" id="OTG36115.1"/>
    </source>
</evidence>
<dbReference type="AlphaFoldDB" id="A0A251VKH2"/>
<name>A0A251VKH2_HELAN</name>
<dbReference type="Pfam" id="PF20425">
    <property type="entry name" value="Neurobeachin"/>
    <property type="match status" value="1"/>
</dbReference>
<keyword evidence="3" id="KW-1185">Reference proteome</keyword>
<evidence type="ECO:0000259" key="1">
    <source>
        <dbReference type="Pfam" id="PF20425"/>
    </source>
</evidence>
<organism evidence="2 3">
    <name type="scientific">Helianthus annuus</name>
    <name type="common">Common sunflower</name>
    <dbReference type="NCBI Taxonomy" id="4232"/>
    <lineage>
        <taxon>Eukaryota</taxon>
        <taxon>Viridiplantae</taxon>
        <taxon>Streptophyta</taxon>
        <taxon>Embryophyta</taxon>
        <taxon>Tracheophyta</taxon>
        <taxon>Spermatophyta</taxon>
        <taxon>Magnoliopsida</taxon>
        <taxon>eudicotyledons</taxon>
        <taxon>Gunneridae</taxon>
        <taxon>Pentapetalae</taxon>
        <taxon>asterids</taxon>
        <taxon>campanulids</taxon>
        <taxon>Asterales</taxon>
        <taxon>Asteraceae</taxon>
        <taxon>Asteroideae</taxon>
        <taxon>Heliantheae alliance</taxon>
        <taxon>Heliantheae</taxon>
        <taxon>Helianthus</taxon>
    </lineage>
</organism>